<feature type="transmembrane region" description="Helical" evidence="3">
    <location>
        <begin position="59"/>
        <end position="75"/>
    </location>
</feature>
<evidence type="ECO:0000256" key="3">
    <source>
        <dbReference type="SAM" id="Phobius"/>
    </source>
</evidence>
<keyword evidence="5" id="KW-1185">Reference proteome</keyword>
<evidence type="ECO:0000313" key="4">
    <source>
        <dbReference type="EMBL" id="GIL79737.1"/>
    </source>
</evidence>
<feature type="region of interest" description="Disordered" evidence="2">
    <location>
        <begin position="320"/>
        <end position="365"/>
    </location>
</feature>
<keyword evidence="1" id="KW-0040">ANK repeat</keyword>
<feature type="repeat" description="ANK" evidence="1">
    <location>
        <begin position="1163"/>
        <end position="1185"/>
    </location>
</feature>
<keyword evidence="3" id="KW-0812">Transmembrane</keyword>
<gene>
    <name evidence="4" type="ORF">Vretifemale_8952</name>
</gene>
<feature type="region of interest" description="Disordered" evidence="2">
    <location>
        <begin position="1247"/>
        <end position="1276"/>
    </location>
</feature>
<feature type="transmembrane region" description="Helical" evidence="3">
    <location>
        <begin position="1414"/>
        <end position="1433"/>
    </location>
</feature>
<organism evidence="4 5">
    <name type="scientific">Volvox reticuliferus</name>
    <dbReference type="NCBI Taxonomy" id="1737510"/>
    <lineage>
        <taxon>Eukaryota</taxon>
        <taxon>Viridiplantae</taxon>
        <taxon>Chlorophyta</taxon>
        <taxon>core chlorophytes</taxon>
        <taxon>Chlorophyceae</taxon>
        <taxon>CS clade</taxon>
        <taxon>Chlamydomonadales</taxon>
        <taxon>Volvocaceae</taxon>
        <taxon>Volvox</taxon>
    </lineage>
</organism>
<keyword evidence="3" id="KW-0472">Membrane</keyword>
<dbReference type="InterPro" id="IPR030476">
    <property type="entry name" value="Pentaxin_CS"/>
</dbReference>
<feature type="region of interest" description="Disordered" evidence="2">
    <location>
        <begin position="1289"/>
        <end position="1344"/>
    </location>
</feature>
<evidence type="ECO:0000256" key="1">
    <source>
        <dbReference type="PROSITE-ProRule" id="PRU00023"/>
    </source>
</evidence>
<accession>A0A8J4CHP5</accession>
<keyword evidence="3" id="KW-1133">Transmembrane helix</keyword>
<protein>
    <submittedName>
        <fullName evidence="4">Uncharacterized protein</fullName>
    </submittedName>
</protein>
<name>A0A8J4CHP5_9CHLO</name>
<feature type="region of interest" description="Disordered" evidence="2">
    <location>
        <begin position="1019"/>
        <end position="1041"/>
    </location>
</feature>
<dbReference type="PROSITE" id="PS00289">
    <property type="entry name" value="PTX_1"/>
    <property type="match status" value="1"/>
</dbReference>
<dbReference type="PROSITE" id="PS50297">
    <property type="entry name" value="ANK_REP_REGION"/>
    <property type="match status" value="1"/>
</dbReference>
<feature type="region of interest" description="Disordered" evidence="2">
    <location>
        <begin position="1574"/>
        <end position="1594"/>
    </location>
</feature>
<sequence>MTEVPNALLEPCNMLQIFSLYNMSMGLSPYCLLYLAISTIVMSVPIWLSYVFGSSMARVQVIAVVAVAVVLPKLARSLPAKLRSFIYWLRQNLCRSNWTQPTPEAQEAVQAILQLTIKGHVDCTQGRNRASASRAPSFNGISRTSTSAIATASVAADPPKSGKSLVSATANRCPEGRTNGILVQNGAAAIATYAFRPGSKSWNESRSKIIPLQASPSTSTSPIPTPAEAARICVPRSAQVVEARVNGSSLKAPVGLSRCTIVEDAPFPPPNTQVVMELHEKTLRVGGRRLRYRGYRPADRTLPLLLQAQVGTHGSLAAGQSAFRDPRAGGSSHMQDLLGSGTGTGYSTNNRPDAPSQSNPRQPDVASVPLALSGEEATVGSGPFTLAAAAAATGTRSRTSRPLSGSPHLTAPMGPNAALSHVDSYHPIIHMHPRSNNNYDHYNFRGHHNAHHSLSLSVKLSWAQPTDLPASGGGLLESLNEALASGSGYMVVGAAVRPGCILLQVDLIAAHGAGTGLLRGAGSVALDGHSRCGCDSAVLVGCGGGGGGGGGGDSGAELAAQLAYHVGLVVPTPPDGSEVLVSVGGSSSYSFSYDAPAAAWTARQLTLDDSVPEAGGLGAQATLIRCLQKPHGVRLRPARAALPIPAAADVESPPMLLLSLQLEVAEEEVATEVARQLRPLLLSAPALQQRQQQLPRHGTLAGWQLVANCIGRSLPVCVLRVVGPSCGVDSTADCAHLVRPEPAAAEHTAAAATTTTTATRAMAGGKCEVDAAAGTTAATTKCTTGGVATTGAADAARAAAAGTRPVVSIDVGVLGTREAVENASCRLAVLSVELWCGMQEVAQVPIMLVHESVALPRCPAGPHRQLCAAGNPVGGGVFSALTSLEEGAPGASSVCLVQETPADTAPVTSTGDVVVTAFVEELNGLAAAALFAGSLSSSLSSREEEGQCVQQMFTDLGILELYAASQVRRKGAAIQEAQISGGGAAAVIDDAAPRVWPHSCSSWSSDVGIRSAAADDADLEGLQQQQRQQRGPEAEPGVLTHKTPRTAALLLPGSLDMSCPLQRLLGRADPQQRQSMLLTGANLLSYTTLHGLPYTANAVRTMLAVLGCGLAEADELSAAAACASEDDVFGGELLPDGGGSAGSCTAPTDHLCAALERDDSGKNGLPLLHLAVLSGNISVVRMLLQWAREEGLGTEWLMRRHRGRLPLQLARAALVAANRYTAGRDDDDDDDDGSGAHVEYLAQLKQLLSPSATPRLQQDSGTDGSTGTGEDRVLQPQRDKDLTAFAASMTAAPPASSCSDGTRHTSEPSGGDKAMPTRRTGAAAAHAATPRATNTRSARSGANLPEWRRQRHPLLVSLFGYRDPAKEAQYQQFMLPYDVHVASYWIPLMCFFLACSFLRLLLRGGSGADPSEAPVAMLYAWPYVVMAICLKLRPTLVYCQLPRWWLLCGAARMCVKWPLCSRGLLATPPSMLRYTRSGVTLVTSTLLPGLCERVPGLSGLLLRLMDAAAHCLFVLHAGLAPSLGSAVLQSLPRAAVFFLAAVAVELHYRTSFEAALEVAASVAAAAAAGGGFRASASGEMACPHGPAPSDRKAS</sequence>
<dbReference type="InterPro" id="IPR002110">
    <property type="entry name" value="Ankyrin_rpt"/>
</dbReference>
<comment type="caution">
    <text evidence="4">The sequence shown here is derived from an EMBL/GenBank/DDBJ whole genome shotgun (WGS) entry which is preliminary data.</text>
</comment>
<feature type="compositionally biased region" description="Polar residues" evidence="2">
    <location>
        <begin position="1247"/>
        <end position="1258"/>
    </location>
</feature>
<feature type="compositionally biased region" description="Low complexity" evidence="2">
    <location>
        <begin position="1289"/>
        <end position="1299"/>
    </location>
</feature>
<dbReference type="EMBL" id="BNCP01000016">
    <property type="protein sequence ID" value="GIL79737.1"/>
    <property type="molecule type" value="Genomic_DNA"/>
</dbReference>
<feature type="transmembrane region" description="Helical" evidence="3">
    <location>
        <begin position="32"/>
        <end position="52"/>
    </location>
</feature>
<feature type="compositionally biased region" description="Polar residues" evidence="2">
    <location>
        <begin position="349"/>
        <end position="361"/>
    </location>
</feature>
<dbReference type="Proteomes" id="UP000747110">
    <property type="component" value="Unassembled WGS sequence"/>
</dbReference>
<feature type="compositionally biased region" description="Low complexity" evidence="2">
    <location>
        <begin position="1317"/>
        <end position="1336"/>
    </location>
</feature>
<evidence type="ECO:0000256" key="2">
    <source>
        <dbReference type="SAM" id="MobiDB-lite"/>
    </source>
</evidence>
<dbReference type="PROSITE" id="PS50088">
    <property type="entry name" value="ANK_REPEAT"/>
    <property type="match status" value="1"/>
</dbReference>
<proteinExistence type="predicted"/>
<evidence type="ECO:0000313" key="5">
    <source>
        <dbReference type="Proteomes" id="UP000747110"/>
    </source>
</evidence>
<dbReference type="OrthoDB" id="552077at2759"/>
<reference evidence="4" key="1">
    <citation type="journal article" date="2021" name="Proc. Natl. Acad. Sci. U.S.A.">
        <title>Three genomes in the algal genus Volvox reveal the fate of a haploid sex-determining region after a transition to homothallism.</title>
        <authorList>
            <person name="Yamamoto K."/>
            <person name="Hamaji T."/>
            <person name="Kawai-Toyooka H."/>
            <person name="Matsuzaki R."/>
            <person name="Takahashi F."/>
            <person name="Nishimura Y."/>
            <person name="Kawachi M."/>
            <person name="Noguchi H."/>
            <person name="Minakuchi Y."/>
            <person name="Umen J.G."/>
            <person name="Toyoda A."/>
            <person name="Nozaki H."/>
        </authorList>
    </citation>
    <scope>NUCLEOTIDE SEQUENCE</scope>
    <source>
        <strain evidence="4">NIES-3786</strain>
    </source>
</reference>
<feature type="transmembrane region" description="Helical" evidence="3">
    <location>
        <begin position="1384"/>
        <end position="1402"/>
    </location>
</feature>